<evidence type="ECO:0000313" key="3">
    <source>
        <dbReference type="Proteomes" id="UP000575241"/>
    </source>
</evidence>
<dbReference type="AlphaFoldDB" id="A0A7W7K3U7"/>
<comment type="caution">
    <text evidence="2">The sequence shown here is derived from an EMBL/GenBank/DDBJ whole genome shotgun (WGS) entry which is preliminary data.</text>
</comment>
<reference evidence="2 3" key="1">
    <citation type="submission" date="2020-08" db="EMBL/GenBank/DDBJ databases">
        <title>Functional genomics of gut bacteria from endangered species of beetles.</title>
        <authorList>
            <person name="Carlos-Shanley C."/>
        </authorList>
    </citation>
    <scope>NUCLEOTIDE SEQUENCE [LARGE SCALE GENOMIC DNA]</scope>
    <source>
        <strain evidence="2 3">S00224</strain>
    </source>
</reference>
<keyword evidence="1" id="KW-0732">Signal</keyword>
<proteinExistence type="predicted"/>
<name>A0A7W7K3U7_9SPHN</name>
<organism evidence="2 3">
    <name type="scientific">Sphingomonas kyeonggiensis</name>
    <dbReference type="NCBI Taxonomy" id="1268553"/>
    <lineage>
        <taxon>Bacteria</taxon>
        <taxon>Pseudomonadati</taxon>
        <taxon>Pseudomonadota</taxon>
        <taxon>Alphaproteobacteria</taxon>
        <taxon>Sphingomonadales</taxon>
        <taxon>Sphingomonadaceae</taxon>
        <taxon>Sphingomonas</taxon>
    </lineage>
</organism>
<dbReference type="Proteomes" id="UP000575241">
    <property type="component" value="Unassembled WGS sequence"/>
</dbReference>
<feature type="signal peptide" evidence="1">
    <location>
        <begin position="1"/>
        <end position="17"/>
    </location>
</feature>
<protein>
    <submittedName>
        <fullName evidence="2">Putative negative regulator of RcsB-dependent stress response</fullName>
    </submittedName>
</protein>
<keyword evidence="3" id="KW-1185">Reference proteome</keyword>
<feature type="chain" id="PRO_5030892314" evidence="1">
    <location>
        <begin position="18"/>
        <end position="607"/>
    </location>
</feature>
<sequence length="607" mass="63301">MRSFFLILAAGTTTAPATTAPTVHGGDAAHAAAPAPAPAAAAGATPPATIPSVALPRFAATLAQMPMITGGDGWSGVTGTQAWHQLATATPDTRQSVRWNYAKGLIAAERGAEALGVLEAMRLADTDLALVAPYQLARGAALTMLGRDAEAVASLSSAELVGNPEACAWRMRALAHSGAAAEAVGQIECARVAINARAPRDRVDFMLAAAGAAIDVGQPQPALQWLGLFSDRNPDANLLRGRALLAKNDLAGARLRFERAALTGSSEVKAGAKLGSIQVSIDGHSISPADAIKQLDALRFGWRGGPVERRALTIEYGLAKDAQDLRTELKSGATLLRYFKLGAQAGPMLAELQQTMISVLAPESGVPLPQAAGLYWDYRELAPAGGDGDLLANRLADRLQTAGLYARAAELLTYQLTQRAQDVAQGPLSVRVATLQILAGRPDLALKALQNSEQPSYSDQMRWDRKRMEAVALHRLGKDDAAAAALDGVPDGAAVRAEIHWRTQDWGSFVTESEKSLPAAKGALGAPQQAAVLRYAVALAMTNREDKLRALQGRYAAAFKGLPSAGAFDMLTASIDRIDPTKLDAAIAAIPEASPAGAIGDLLDAGG</sequence>
<dbReference type="EMBL" id="JACHLN010000003">
    <property type="protein sequence ID" value="MBB4840156.1"/>
    <property type="molecule type" value="Genomic_DNA"/>
</dbReference>
<accession>A0A7W7K3U7</accession>
<evidence type="ECO:0000313" key="2">
    <source>
        <dbReference type="EMBL" id="MBB4840156.1"/>
    </source>
</evidence>
<evidence type="ECO:0000256" key="1">
    <source>
        <dbReference type="SAM" id="SignalP"/>
    </source>
</evidence>
<gene>
    <name evidence="2" type="ORF">HNP52_003248</name>
</gene>
<dbReference type="RefSeq" id="WP_184168654.1">
    <property type="nucleotide sequence ID" value="NZ_JACHLN010000003.1"/>
</dbReference>